<dbReference type="GeneID" id="24437028"/>
<gene>
    <name evidence="3" type="ORF">TTHERM_000056079</name>
</gene>
<dbReference type="Proteomes" id="UP000009168">
    <property type="component" value="Unassembled WGS sequence"/>
</dbReference>
<evidence type="ECO:0000256" key="2">
    <source>
        <dbReference type="SAM" id="Phobius"/>
    </source>
</evidence>
<feature type="transmembrane region" description="Helical" evidence="2">
    <location>
        <begin position="256"/>
        <end position="277"/>
    </location>
</feature>
<feature type="region of interest" description="Disordered" evidence="1">
    <location>
        <begin position="8"/>
        <end position="35"/>
    </location>
</feature>
<name>W7XAV4_TETTS</name>
<evidence type="ECO:0000256" key="1">
    <source>
        <dbReference type="SAM" id="MobiDB-lite"/>
    </source>
</evidence>
<keyword evidence="2" id="KW-1133">Transmembrane helix</keyword>
<reference evidence="4" key="1">
    <citation type="journal article" date="2006" name="PLoS Biol.">
        <title>Macronuclear genome sequence of the ciliate Tetrahymena thermophila, a model eukaryote.</title>
        <authorList>
            <person name="Eisen J.A."/>
            <person name="Coyne R.S."/>
            <person name="Wu M."/>
            <person name="Wu D."/>
            <person name="Thiagarajan M."/>
            <person name="Wortman J.R."/>
            <person name="Badger J.H."/>
            <person name="Ren Q."/>
            <person name="Amedeo P."/>
            <person name="Jones K.M."/>
            <person name="Tallon L.J."/>
            <person name="Delcher A.L."/>
            <person name="Salzberg S.L."/>
            <person name="Silva J.C."/>
            <person name="Haas B.J."/>
            <person name="Majoros W.H."/>
            <person name="Farzad M."/>
            <person name="Carlton J.M."/>
            <person name="Smith R.K. Jr."/>
            <person name="Garg J."/>
            <person name="Pearlman R.E."/>
            <person name="Karrer K.M."/>
            <person name="Sun L."/>
            <person name="Manning G."/>
            <person name="Elde N.C."/>
            <person name="Turkewitz A.P."/>
            <person name="Asai D.J."/>
            <person name="Wilkes D.E."/>
            <person name="Wang Y."/>
            <person name="Cai H."/>
            <person name="Collins K."/>
            <person name="Stewart B.A."/>
            <person name="Lee S.R."/>
            <person name="Wilamowska K."/>
            <person name="Weinberg Z."/>
            <person name="Ruzzo W.L."/>
            <person name="Wloga D."/>
            <person name="Gaertig J."/>
            <person name="Frankel J."/>
            <person name="Tsao C.-C."/>
            <person name="Gorovsky M.A."/>
            <person name="Keeling P.J."/>
            <person name="Waller R.F."/>
            <person name="Patron N.J."/>
            <person name="Cherry J.M."/>
            <person name="Stover N.A."/>
            <person name="Krieger C.J."/>
            <person name="del Toro C."/>
            <person name="Ryder H.F."/>
            <person name="Williamson S.C."/>
            <person name="Barbeau R.A."/>
            <person name="Hamilton E.P."/>
            <person name="Orias E."/>
        </authorList>
    </citation>
    <scope>NUCLEOTIDE SEQUENCE [LARGE SCALE GENOMIC DNA]</scope>
    <source>
        <strain evidence="4">SB210</strain>
    </source>
</reference>
<proteinExistence type="predicted"/>
<sequence>MLLIPQLLKRKPRKKKKKKLKKKQKRKRKKKKLRLQKIKRKALKKSFTLINSTCQTLPRNQPNLRKKNVKNKIQMICLTVPITNSMNIFKILNYKKLKILKFQDNFSEINYAILIILISTLKTSSRISYKALMKNLLLRNSKKYQAKLQSFYSKSKERKKEMLKITVKRVKVLTLELKMLLNTNKRDPIVNLTKMMKMKIIITTRLTLMRMTSYDQKVLLKIQDQNQYLFRCIQLVSQFNMHAAIAISRICFQLQLIHIFHTLFYTLFISFLIIQQIDLTPFYYLNLINIFPKFKVFTKICTFA</sequence>
<evidence type="ECO:0000313" key="3">
    <source>
        <dbReference type="EMBL" id="EWS76515.1"/>
    </source>
</evidence>
<keyword evidence="2 3" id="KW-0812">Transmembrane</keyword>
<organism evidence="3 4">
    <name type="scientific">Tetrahymena thermophila (strain SB210)</name>
    <dbReference type="NCBI Taxonomy" id="312017"/>
    <lineage>
        <taxon>Eukaryota</taxon>
        <taxon>Sar</taxon>
        <taxon>Alveolata</taxon>
        <taxon>Ciliophora</taxon>
        <taxon>Intramacronucleata</taxon>
        <taxon>Oligohymenophorea</taxon>
        <taxon>Hymenostomatida</taxon>
        <taxon>Tetrahymenina</taxon>
        <taxon>Tetrahymenidae</taxon>
        <taxon>Tetrahymena</taxon>
    </lineage>
</organism>
<dbReference type="EMBL" id="GG662853">
    <property type="protein sequence ID" value="EWS76515.1"/>
    <property type="molecule type" value="Genomic_DNA"/>
</dbReference>
<dbReference type="RefSeq" id="XP_012650950.1">
    <property type="nucleotide sequence ID" value="XM_012795496.1"/>
</dbReference>
<keyword evidence="2" id="KW-0472">Membrane</keyword>
<keyword evidence="4" id="KW-1185">Reference proteome</keyword>
<dbReference type="InParanoid" id="W7XAV4"/>
<accession>W7XAV4</accession>
<evidence type="ECO:0000313" key="4">
    <source>
        <dbReference type="Proteomes" id="UP000009168"/>
    </source>
</evidence>
<dbReference type="KEGG" id="tet:TTHERM_000056079"/>
<dbReference type="AlphaFoldDB" id="W7XAV4"/>
<protein>
    <submittedName>
        <fullName evidence="3">Transmembrane protein, putative</fullName>
    </submittedName>
</protein>